<name>A0A081CKM4_PSEA2</name>
<dbReference type="AlphaFoldDB" id="A0A081CKM4"/>
<dbReference type="EMBL" id="DF830084">
    <property type="protein sequence ID" value="GAK67220.1"/>
    <property type="molecule type" value="Genomic_DNA"/>
</dbReference>
<protein>
    <submittedName>
        <fullName evidence="1">Uncharacterized protein</fullName>
    </submittedName>
</protein>
<dbReference type="GeneID" id="26306240"/>
<accession>A0A081CKM4</accession>
<dbReference type="HOGENOM" id="CLU_2333419_0_0_1"/>
<dbReference type="RefSeq" id="XP_014654507.1">
    <property type="nucleotide sequence ID" value="XM_014799021.1"/>
</dbReference>
<proteinExistence type="predicted"/>
<dbReference type="OrthoDB" id="10258268at2759"/>
<evidence type="ECO:0000313" key="1">
    <source>
        <dbReference type="EMBL" id="GAK67220.1"/>
    </source>
</evidence>
<reference evidence="2" key="1">
    <citation type="journal article" date="2014" name="Genome Announc.">
        <title>Draft Genome Sequence of the Yeast Pseudozyma antarctica Type Strain JCM10317, a Producer of the Glycolipid Biosurfactants, Mannosylerythritol Lipids.</title>
        <authorList>
            <person name="Saika A."/>
            <person name="Koike H."/>
            <person name="Hori T."/>
            <person name="Fukuoka T."/>
            <person name="Sato S."/>
            <person name="Habe H."/>
            <person name="Kitamoto D."/>
            <person name="Morita T."/>
        </authorList>
    </citation>
    <scope>NUCLEOTIDE SEQUENCE [LARGE SCALE GENOMIC DNA]</scope>
    <source>
        <strain evidence="2">JCM 10317</strain>
    </source>
</reference>
<sequence>MPGQDKLWRVWMVVSPTFALNVMRPWEQLFATLLLTSITAVATLTAAKLTAYTATSLYSLAVPAATAVVHIGRFEAHANVSKPFHNDAAPWINLQTWS</sequence>
<dbReference type="Proteomes" id="UP000053758">
    <property type="component" value="Unassembled WGS sequence"/>
</dbReference>
<organism evidence="1 2">
    <name type="scientific">Pseudozyma antarctica</name>
    <name type="common">Yeast</name>
    <name type="synonym">Candida antarctica</name>
    <dbReference type="NCBI Taxonomy" id="84753"/>
    <lineage>
        <taxon>Eukaryota</taxon>
        <taxon>Fungi</taxon>
        <taxon>Dikarya</taxon>
        <taxon>Basidiomycota</taxon>
        <taxon>Ustilaginomycotina</taxon>
        <taxon>Ustilaginomycetes</taxon>
        <taxon>Ustilaginales</taxon>
        <taxon>Ustilaginaceae</taxon>
        <taxon>Moesziomyces</taxon>
    </lineage>
</organism>
<gene>
    <name evidence="1" type="ORF">PAN0_017c5446</name>
</gene>
<evidence type="ECO:0000313" key="2">
    <source>
        <dbReference type="Proteomes" id="UP000053758"/>
    </source>
</evidence>
<keyword evidence="2" id="KW-1185">Reference proteome</keyword>